<reference evidence="1 2" key="1">
    <citation type="journal article" date="2019" name="Nat. Ecol. Evol.">
        <title>Megaphylogeny resolves global patterns of mushroom evolution.</title>
        <authorList>
            <person name="Varga T."/>
            <person name="Krizsan K."/>
            <person name="Foldi C."/>
            <person name="Dima B."/>
            <person name="Sanchez-Garcia M."/>
            <person name="Sanchez-Ramirez S."/>
            <person name="Szollosi G.J."/>
            <person name="Szarkandi J.G."/>
            <person name="Papp V."/>
            <person name="Albert L."/>
            <person name="Andreopoulos W."/>
            <person name="Angelini C."/>
            <person name="Antonin V."/>
            <person name="Barry K.W."/>
            <person name="Bougher N.L."/>
            <person name="Buchanan P."/>
            <person name="Buyck B."/>
            <person name="Bense V."/>
            <person name="Catcheside P."/>
            <person name="Chovatia M."/>
            <person name="Cooper J."/>
            <person name="Damon W."/>
            <person name="Desjardin D."/>
            <person name="Finy P."/>
            <person name="Geml J."/>
            <person name="Haridas S."/>
            <person name="Hughes K."/>
            <person name="Justo A."/>
            <person name="Karasinski D."/>
            <person name="Kautmanova I."/>
            <person name="Kiss B."/>
            <person name="Kocsube S."/>
            <person name="Kotiranta H."/>
            <person name="LaButti K.M."/>
            <person name="Lechner B.E."/>
            <person name="Liimatainen K."/>
            <person name="Lipzen A."/>
            <person name="Lukacs Z."/>
            <person name="Mihaltcheva S."/>
            <person name="Morgado L.N."/>
            <person name="Niskanen T."/>
            <person name="Noordeloos M.E."/>
            <person name="Ohm R.A."/>
            <person name="Ortiz-Santana B."/>
            <person name="Ovrebo C."/>
            <person name="Racz N."/>
            <person name="Riley R."/>
            <person name="Savchenko A."/>
            <person name="Shiryaev A."/>
            <person name="Soop K."/>
            <person name="Spirin V."/>
            <person name="Szebenyi C."/>
            <person name="Tomsovsky M."/>
            <person name="Tulloss R.E."/>
            <person name="Uehling J."/>
            <person name="Grigoriev I.V."/>
            <person name="Vagvolgyi C."/>
            <person name="Papp T."/>
            <person name="Martin F.M."/>
            <person name="Miettinen O."/>
            <person name="Hibbett D.S."/>
            <person name="Nagy L.G."/>
        </authorList>
    </citation>
    <scope>NUCLEOTIDE SEQUENCE [LARGE SCALE GENOMIC DNA]</scope>
    <source>
        <strain evidence="1 2">FP101781</strain>
    </source>
</reference>
<keyword evidence="2" id="KW-1185">Reference proteome</keyword>
<dbReference type="EMBL" id="QPFP01000202">
    <property type="protein sequence ID" value="TEB19241.1"/>
    <property type="molecule type" value="Genomic_DNA"/>
</dbReference>
<dbReference type="AlphaFoldDB" id="A0A4Y7SCQ5"/>
<dbReference type="Proteomes" id="UP000298030">
    <property type="component" value="Unassembled WGS sequence"/>
</dbReference>
<protein>
    <submittedName>
        <fullName evidence="1">Uncharacterized protein</fullName>
    </submittedName>
</protein>
<dbReference type="Gene3D" id="1.20.1280.50">
    <property type="match status" value="1"/>
</dbReference>
<organism evidence="1 2">
    <name type="scientific">Coprinellus micaceus</name>
    <name type="common">Glistening ink-cap mushroom</name>
    <name type="synonym">Coprinus micaceus</name>
    <dbReference type="NCBI Taxonomy" id="71717"/>
    <lineage>
        <taxon>Eukaryota</taxon>
        <taxon>Fungi</taxon>
        <taxon>Dikarya</taxon>
        <taxon>Basidiomycota</taxon>
        <taxon>Agaricomycotina</taxon>
        <taxon>Agaricomycetes</taxon>
        <taxon>Agaricomycetidae</taxon>
        <taxon>Agaricales</taxon>
        <taxon>Agaricineae</taxon>
        <taxon>Psathyrellaceae</taxon>
        <taxon>Coprinellus</taxon>
    </lineage>
</organism>
<dbReference type="OrthoDB" id="3047947at2759"/>
<comment type="caution">
    <text evidence="1">The sequence shown here is derived from an EMBL/GenBank/DDBJ whole genome shotgun (WGS) entry which is preliminary data.</text>
</comment>
<name>A0A4Y7SCQ5_COPMI</name>
<gene>
    <name evidence="1" type="ORF">FA13DRAFT_1647235</name>
</gene>
<evidence type="ECO:0000313" key="2">
    <source>
        <dbReference type="Proteomes" id="UP000298030"/>
    </source>
</evidence>
<sequence length="151" mass="16951">MAESSPFSSYLGMNHAPSDNEIDLLKEFIENQLSSVGDLTRRIQEAKGAPAAELEARRNAHLKLIEDHSRLPSPIHRIPDEILSLIFTFCLESVVTTKYGPGLSRRHISVVLSHVSMLWRDLALRNPVLWSHVPVRLPPFRCINILPVPGS</sequence>
<accession>A0A4Y7SCQ5</accession>
<evidence type="ECO:0000313" key="1">
    <source>
        <dbReference type="EMBL" id="TEB19241.1"/>
    </source>
</evidence>
<proteinExistence type="predicted"/>